<dbReference type="EMBL" id="JACBPP010000004">
    <property type="protein sequence ID" value="KAF8002033.1"/>
    <property type="molecule type" value="Genomic_DNA"/>
</dbReference>
<reference evidence="1" key="1">
    <citation type="submission" date="2020-10" db="EMBL/GenBank/DDBJ databases">
        <title>The Whole-Genome Sequence of Metschnikowia persimmonesis, a Novel Endophytic Yeast Species Isolated from Medicinal Plant Diospyros kaki Thumb.</title>
        <authorList>
            <person name="Rahmat E."/>
            <person name="Kang Y."/>
        </authorList>
    </citation>
    <scope>NUCLEOTIDE SEQUENCE</scope>
    <source>
        <strain evidence="1">KIOM G15050</strain>
    </source>
</reference>
<gene>
    <name evidence="1" type="ORF">HF325_002998</name>
</gene>
<comment type="caution">
    <text evidence="1">The sequence shown here is derived from an EMBL/GenBank/DDBJ whole genome shotgun (WGS) entry which is preliminary data.</text>
</comment>
<dbReference type="Proteomes" id="UP000649328">
    <property type="component" value="Unassembled WGS sequence"/>
</dbReference>
<sequence>MEPSTQEDSLIFASETRKRAPQWLWLDPPVKLDAVDDTLIDRSGSVDEDSFPILEIRKLASNQPDVQ</sequence>
<proteinExistence type="predicted"/>
<keyword evidence="2" id="KW-1185">Reference proteome</keyword>
<organism evidence="1 2">
    <name type="scientific">Metschnikowia pulcherrima</name>
    <dbReference type="NCBI Taxonomy" id="27326"/>
    <lineage>
        <taxon>Eukaryota</taxon>
        <taxon>Fungi</taxon>
        <taxon>Dikarya</taxon>
        <taxon>Ascomycota</taxon>
        <taxon>Saccharomycotina</taxon>
        <taxon>Pichiomycetes</taxon>
        <taxon>Metschnikowiaceae</taxon>
        <taxon>Metschnikowia</taxon>
    </lineage>
</organism>
<dbReference type="AlphaFoldDB" id="A0A8H7GUM1"/>
<protein>
    <submittedName>
        <fullName evidence="1">Uncharacterized protein</fullName>
    </submittedName>
</protein>
<evidence type="ECO:0000313" key="2">
    <source>
        <dbReference type="Proteomes" id="UP000649328"/>
    </source>
</evidence>
<name>A0A8H7GUM1_9ASCO</name>
<accession>A0A8H7GUM1</accession>
<evidence type="ECO:0000313" key="1">
    <source>
        <dbReference type="EMBL" id="KAF8002033.1"/>
    </source>
</evidence>